<accession>A0ABY9CC16</accession>
<dbReference type="InterPro" id="IPR013120">
    <property type="entry name" value="FAR_NAD-bd"/>
</dbReference>
<organism evidence="4 5">
    <name type="scientific">Vitis vinifera</name>
    <name type="common">Grape</name>
    <dbReference type="NCBI Taxonomy" id="29760"/>
    <lineage>
        <taxon>Eukaryota</taxon>
        <taxon>Viridiplantae</taxon>
        <taxon>Streptophyta</taxon>
        <taxon>Embryophyta</taxon>
        <taxon>Tracheophyta</taxon>
        <taxon>Spermatophyta</taxon>
        <taxon>Magnoliopsida</taxon>
        <taxon>eudicotyledons</taxon>
        <taxon>Gunneridae</taxon>
        <taxon>Pentapetalae</taxon>
        <taxon>rosids</taxon>
        <taxon>Vitales</taxon>
        <taxon>Vitaceae</taxon>
        <taxon>Viteae</taxon>
        <taxon>Vitis</taxon>
    </lineage>
</organism>
<evidence type="ECO:0000256" key="2">
    <source>
        <dbReference type="SAM" id="MobiDB-lite"/>
    </source>
</evidence>
<gene>
    <name evidence="4" type="ORF">VitviT2T_011798</name>
</gene>
<dbReference type="PANTHER" id="PTHR11011:SF45">
    <property type="entry name" value="FATTY ACYL-COA REDUCTASE CG8306-RELATED"/>
    <property type="match status" value="1"/>
</dbReference>
<feature type="domain" description="Thioester reductase (TE)" evidence="3">
    <location>
        <begin position="63"/>
        <end position="142"/>
    </location>
</feature>
<reference evidence="4 5" key="1">
    <citation type="journal article" date="2023" name="Hortic Res">
        <title>The complete reference genome for grapevine (Vitis vinifera L.) genetics and breeding.</title>
        <authorList>
            <person name="Shi X."/>
            <person name="Cao S."/>
            <person name="Wang X."/>
            <person name="Huang S."/>
            <person name="Wang Y."/>
            <person name="Liu Z."/>
            <person name="Liu W."/>
            <person name="Leng X."/>
            <person name="Peng Y."/>
            <person name="Wang N."/>
            <person name="Wang Y."/>
            <person name="Ma Z."/>
            <person name="Xu X."/>
            <person name="Zhang F."/>
            <person name="Xue H."/>
            <person name="Zhong H."/>
            <person name="Wang Y."/>
            <person name="Zhang K."/>
            <person name="Velt A."/>
            <person name="Avia K."/>
            <person name="Holtgrawe D."/>
            <person name="Grimplet J."/>
            <person name="Matus J.T."/>
            <person name="Ware D."/>
            <person name="Wu X."/>
            <person name="Wang H."/>
            <person name="Liu C."/>
            <person name="Fang Y."/>
            <person name="Rustenholz C."/>
            <person name="Cheng Z."/>
            <person name="Xiao H."/>
            <person name="Zhou Y."/>
        </authorList>
    </citation>
    <scope>NUCLEOTIDE SEQUENCE [LARGE SCALE GENOMIC DNA]</scope>
    <source>
        <strain evidence="5">cv. Pinot noir / PN40024</strain>
        <tissue evidence="4">Leaf</tissue>
    </source>
</reference>
<feature type="region of interest" description="Disordered" evidence="2">
    <location>
        <begin position="1"/>
        <end position="32"/>
    </location>
</feature>
<keyword evidence="1" id="KW-0444">Lipid biosynthesis</keyword>
<dbReference type="Gene3D" id="3.40.50.720">
    <property type="entry name" value="NAD(P)-binding Rossmann-like Domain"/>
    <property type="match status" value="1"/>
</dbReference>
<keyword evidence="5" id="KW-1185">Reference proteome</keyword>
<keyword evidence="1" id="KW-0443">Lipid metabolism</keyword>
<sequence>MKSTGRWKTTNKTKEESPISRGNRRQSAKGFSLEVWLPQGGRRSETPPRSLPVLDVEAENKLALDSRLVVDHAVAQKMKELGLERARIYGWQDTYVFTKAMGEMLINNMRGEIPVVIIRPSFIESTCREPFPGWMEGNRYLYSNQALLSLNRIYLVA</sequence>
<dbReference type="InterPro" id="IPR026055">
    <property type="entry name" value="FAR"/>
</dbReference>
<comment type="function">
    <text evidence="1">Catalyzes the reduction of fatty acyl-CoA to fatty alcohols.</text>
</comment>
<keyword evidence="1" id="KW-0560">Oxidoreductase</keyword>
<dbReference type="Pfam" id="PF07993">
    <property type="entry name" value="NAD_binding_4"/>
    <property type="match status" value="1"/>
</dbReference>
<evidence type="ECO:0000313" key="4">
    <source>
        <dbReference type="EMBL" id="WJZ92823.1"/>
    </source>
</evidence>
<protein>
    <recommendedName>
        <fullName evidence="1">Fatty acyl-CoA reductase</fullName>
        <ecNumber evidence="1">1.2.1.84</ecNumber>
    </recommendedName>
</protein>
<dbReference type="InterPro" id="IPR036291">
    <property type="entry name" value="NAD(P)-bd_dom_sf"/>
</dbReference>
<dbReference type="PANTHER" id="PTHR11011">
    <property type="entry name" value="MALE STERILITY PROTEIN 2-RELATED"/>
    <property type="match status" value="1"/>
</dbReference>
<evidence type="ECO:0000256" key="1">
    <source>
        <dbReference type="RuleBase" id="RU363097"/>
    </source>
</evidence>
<keyword evidence="1" id="KW-0521">NADP</keyword>
<proteinExistence type="inferred from homology"/>
<feature type="compositionally biased region" description="Polar residues" evidence="2">
    <location>
        <begin position="1"/>
        <end position="10"/>
    </location>
</feature>
<dbReference type="Proteomes" id="UP001227230">
    <property type="component" value="Chromosome 8"/>
</dbReference>
<comment type="catalytic activity">
    <reaction evidence="1">
        <text>a long-chain fatty acyl-CoA + 2 NADPH + 2 H(+) = a long-chain primary fatty alcohol + 2 NADP(+) + CoA</text>
        <dbReference type="Rhea" id="RHEA:52716"/>
        <dbReference type="ChEBI" id="CHEBI:15378"/>
        <dbReference type="ChEBI" id="CHEBI:57287"/>
        <dbReference type="ChEBI" id="CHEBI:57783"/>
        <dbReference type="ChEBI" id="CHEBI:58349"/>
        <dbReference type="ChEBI" id="CHEBI:77396"/>
        <dbReference type="ChEBI" id="CHEBI:83139"/>
        <dbReference type="EC" id="1.2.1.84"/>
    </reaction>
</comment>
<comment type="similarity">
    <text evidence="1">Belongs to the fatty acyl-CoA reductase family.</text>
</comment>
<dbReference type="SUPFAM" id="SSF51735">
    <property type="entry name" value="NAD(P)-binding Rossmann-fold domains"/>
    <property type="match status" value="1"/>
</dbReference>
<name>A0ABY9CC16_VITVI</name>
<evidence type="ECO:0000259" key="3">
    <source>
        <dbReference type="Pfam" id="PF07993"/>
    </source>
</evidence>
<dbReference type="EMBL" id="CP126655">
    <property type="protein sequence ID" value="WJZ92823.1"/>
    <property type="molecule type" value="Genomic_DNA"/>
</dbReference>
<dbReference type="EC" id="1.2.1.84" evidence="1"/>
<evidence type="ECO:0000313" key="5">
    <source>
        <dbReference type="Proteomes" id="UP001227230"/>
    </source>
</evidence>